<feature type="transmembrane region" description="Helical" evidence="8">
    <location>
        <begin position="213"/>
        <end position="230"/>
    </location>
</feature>
<evidence type="ECO:0000256" key="2">
    <source>
        <dbReference type="ARBA" id="ARBA00010735"/>
    </source>
</evidence>
<dbReference type="Pfam" id="PF03591">
    <property type="entry name" value="AzlC"/>
    <property type="match status" value="1"/>
</dbReference>
<comment type="caution">
    <text evidence="9">The sequence shown here is derived from an EMBL/GenBank/DDBJ whole genome shotgun (WGS) entry which is preliminary data.</text>
</comment>
<feature type="transmembrane region" description="Helical" evidence="8">
    <location>
        <begin position="21"/>
        <end position="40"/>
    </location>
</feature>
<evidence type="ECO:0000313" key="10">
    <source>
        <dbReference type="Proteomes" id="UP001161405"/>
    </source>
</evidence>
<evidence type="ECO:0000256" key="3">
    <source>
        <dbReference type="ARBA" id="ARBA00022448"/>
    </source>
</evidence>
<dbReference type="InterPro" id="IPR011606">
    <property type="entry name" value="Brnchd-chn_aa_trnsp_permease"/>
</dbReference>
<evidence type="ECO:0000256" key="7">
    <source>
        <dbReference type="ARBA" id="ARBA00023136"/>
    </source>
</evidence>
<keyword evidence="3" id="KW-0813">Transport</keyword>
<comment type="similarity">
    <text evidence="2">Belongs to the AzlC family.</text>
</comment>
<keyword evidence="6 8" id="KW-1133">Transmembrane helix</keyword>
<reference evidence="9" key="2">
    <citation type="submission" date="2023-01" db="EMBL/GenBank/DDBJ databases">
        <title>Draft genome sequence of Maritalea porphyrae strain NBRC 107169.</title>
        <authorList>
            <person name="Sun Q."/>
            <person name="Mori K."/>
        </authorList>
    </citation>
    <scope>NUCLEOTIDE SEQUENCE</scope>
    <source>
        <strain evidence="9">NBRC 107169</strain>
    </source>
</reference>
<keyword evidence="10" id="KW-1185">Reference proteome</keyword>
<feature type="transmembrane region" description="Helical" evidence="8">
    <location>
        <begin position="165"/>
        <end position="183"/>
    </location>
</feature>
<keyword evidence="5 8" id="KW-0812">Transmembrane</keyword>
<evidence type="ECO:0000256" key="4">
    <source>
        <dbReference type="ARBA" id="ARBA00022475"/>
    </source>
</evidence>
<evidence type="ECO:0000313" key="9">
    <source>
        <dbReference type="EMBL" id="GLQ18039.1"/>
    </source>
</evidence>
<dbReference type="PANTHER" id="PTHR34979:SF1">
    <property type="entry name" value="INNER MEMBRANE PROTEIN YGAZ"/>
    <property type="match status" value="1"/>
</dbReference>
<evidence type="ECO:0000256" key="8">
    <source>
        <dbReference type="SAM" id="Phobius"/>
    </source>
</evidence>
<protein>
    <submittedName>
        <fullName evidence="9">Branched-chain amino acid ABC transporter permease</fullName>
    </submittedName>
</protein>
<comment type="subcellular location">
    <subcellularLocation>
        <location evidence="1">Cell membrane</location>
        <topology evidence="1">Multi-pass membrane protein</topology>
    </subcellularLocation>
</comment>
<gene>
    <name evidence="9" type="ORF">GCM10007879_22880</name>
</gene>
<evidence type="ECO:0000256" key="5">
    <source>
        <dbReference type="ARBA" id="ARBA00022692"/>
    </source>
</evidence>
<keyword evidence="7 8" id="KW-0472">Membrane</keyword>
<feature type="transmembrane region" description="Helical" evidence="8">
    <location>
        <begin position="75"/>
        <end position="94"/>
    </location>
</feature>
<dbReference type="RefSeq" id="WP_284364624.1">
    <property type="nucleotide sequence ID" value="NZ_BSNI01000002.1"/>
</dbReference>
<evidence type="ECO:0000256" key="6">
    <source>
        <dbReference type="ARBA" id="ARBA00022989"/>
    </source>
</evidence>
<dbReference type="EMBL" id="BSNI01000002">
    <property type="protein sequence ID" value="GLQ18039.1"/>
    <property type="molecule type" value="Genomic_DNA"/>
</dbReference>
<evidence type="ECO:0000256" key="1">
    <source>
        <dbReference type="ARBA" id="ARBA00004651"/>
    </source>
</evidence>
<accession>A0ABQ5UT18</accession>
<feature type="transmembrane region" description="Helical" evidence="8">
    <location>
        <begin position="190"/>
        <end position="207"/>
    </location>
</feature>
<organism evidence="9 10">
    <name type="scientific">Maritalea porphyrae</name>
    <dbReference type="NCBI Taxonomy" id="880732"/>
    <lineage>
        <taxon>Bacteria</taxon>
        <taxon>Pseudomonadati</taxon>
        <taxon>Pseudomonadota</taxon>
        <taxon>Alphaproteobacteria</taxon>
        <taxon>Hyphomicrobiales</taxon>
        <taxon>Devosiaceae</taxon>
        <taxon>Maritalea</taxon>
    </lineage>
</organism>
<feature type="transmembrane region" description="Helical" evidence="8">
    <location>
        <begin position="135"/>
        <end position="159"/>
    </location>
</feature>
<dbReference type="Proteomes" id="UP001161405">
    <property type="component" value="Unassembled WGS sequence"/>
</dbReference>
<proteinExistence type="inferred from homology"/>
<sequence length="236" mass="25527">MTTSVQKTVGKAEWLQGLTDALPILVAVIPFGALFGAVAVKSGLDIPTAVFASASIYAGASQFVMLDLLGQQVPVWSIILAVFAVNFRHVLYSASISQHLDRFTPLQKALSFFFLVDPQFATGEARAEQGKLTPAYYFGYAAPLYSVWILVSWMGALFGGLIEDPAVYGIDFILPLYFMGLVMGFRQRRFFWPILGVSATVSMIAYFTLGNPWHIAAGGIAGMLLGAAMSKPPEAK</sequence>
<keyword evidence="4" id="KW-1003">Cell membrane</keyword>
<dbReference type="PANTHER" id="PTHR34979">
    <property type="entry name" value="INNER MEMBRANE PROTEIN YGAZ"/>
    <property type="match status" value="1"/>
</dbReference>
<name>A0ABQ5UT18_9HYPH</name>
<reference evidence="9" key="1">
    <citation type="journal article" date="2014" name="Int. J. Syst. Evol. Microbiol.">
        <title>Complete genome of a new Firmicutes species belonging to the dominant human colonic microbiota ('Ruminococcus bicirculans') reveals two chromosomes and a selective capacity to utilize plant glucans.</title>
        <authorList>
            <consortium name="NISC Comparative Sequencing Program"/>
            <person name="Wegmann U."/>
            <person name="Louis P."/>
            <person name="Goesmann A."/>
            <person name="Henrissat B."/>
            <person name="Duncan S.H."/>
            <person name="Flint H.J."/>
        </authorList>
    </citation>
    <scope>NUCLEOTIDE SEQUENCE</scope>
    <source>
        <strain evidence="9">NBRC 107169</strain>
    </source>
</reference>